<reference evidence="1" key="1">
    <citation type="journal article" date="2015" name="Nature">
        <title>Complex archaea that bridge the gap between prokaryotes and eukaryotes.</title>
        <authorList>
            <person name="Spang A."/>
            <person name="Saw J.H."/>
            <person name="Jorgensen S.L."/>
            <person name="Zaremba-Niedzwiedzka K."/>
            <person name="Martijn J."/>
            <person name="Lind A.E."/>
            <person name="van Eijk R."/>
            <person name="Schleper C."/>
            <person name="Guy L."/>
            <person name="Ettema T.J."/>
        </authorList>
    </citation>
    <scope>NUCLEOTIDE SEQUENCE</scope>
</reference>
<name>A0A0F8XFR4_9ZZZZ</name>
<comment type="caution">
    <text evidence="1">The sequence shown here is derived from an EMBL/GenBank/DDBJ whole genome shotgun (WGS) entry which is preliminary data.</text>
</comment>
<proteinExistence type="predicted"/>
<evidence type="ECO:0000313" key="1">
    <source>
        <dbReference type="EMBL" id="KKK59825.1"/>
    </source>
</evidence>
<accession>A0A0F8XFR4</accession>
<protein>
    <submittedName>
        <fullName evidence="1">Uncharacterized protein</fullName>
    </submittedName>
</protein>
<organism evidence="1">
    <name type="scientific">marine sediment metagenome</name>
    <dbReference type="NCBI Taxonomy" id="412755"/>
    <lineage>
        <taxon>unclassified sequences</taxon>
        <taxon>metagenomes</taxon>
        <taxon>ecological metagenomes</taxon>
    </lineage>
</organism>
<dbReference type="EMBL" id="LAZR01063271">
    <property type="protein sequence ID" value="KKK59825.1"/>
    <property type="molecule type" value="Genomic_DNA"/>
</dbReference>
<gene>
    <name evidence="1" type="ORF">LCGC14_3030470</name>
</gene>
<sequence length="91" mass="10905">MKTAKKNIELFWTNRTLKKFKNYFVTFFDLESFGEKIKKFGVFKTETKRFFPFSENRSGGKKGFFFLLTLNFTIAKPCKKIVHLQRLEPCF</sequence>
<dbReference type="AlphaFoldDB" id="A0A0F8XFR4"/>